<organism evidence="1 2">
    <name type="scientific">Cloacibacillus evryensis</name>
    <dbReference type="NCBI Taxonomy" id="508460"/>
    <lineage>
        <taxon>Bacteria</taxon>
        <taxon>Thermotogati</taxon>
        <taxon>Synergistota</taxon>
        <taxon>Synergistia</taxon>
        <taxon>Synergistales</taxon>
        <taxon>Synergistaceae</taxon>
        <taxon>Cloacibacillus</taxon>
    </lineage>
</organism>
<dbReference type="AlphaFoldDB" id="A0AAW5K4L9"/>
<dbReference type="Proteomes" id="UP001205919">
    <property type="component" value="Unassembled WGS sequence"/>
</dbReference>
<sequence>MTITKPHEINIEVVKSSVMDLTADDMRDIEGVSASALITAVKP</sequence>
<evidence type="ECO:0000313" key="1">
    <source>
        <dbReference type="EMBL" id="MCQ4814832.1"/>
    </source>
</evidence>
<name>A0AAW5K4L9_9BACT</name>
<dbReference type="GeneID" id="95758034"/>
<comment type="caution">
    <text evidence="1">The sequence shown here is derived from an EMBL/GenBank/DDBJ whole genome shotgun (WGS) entry which is preliminary data.</text>
</comment>
<keyword evidence="2" id="KW-1185">Reference proteome</keyword>
<dbReference type="RefSeq" id="WP_256182072.1">
    <property type="nucleotide sequence ID" value="NZ_CAJLEK010000007.1"/>
</dbReference>
<proteinExistence type="predicted"/>
<gene>
    <name evidence="1" type="ORF">NE630_10365</name>
</gene>
<protein>
    <submittedName>
        <fullName evidence="1">Uncharacterized protein</fullName>
    </submittedName>
</protein>
<evidence type="ECO:0000313" key="2">
    <source>
        <dbReference type="Proteomes" id="UP001205919"/>
    </source>
</evidence>
<dbReference type="EMBL" id="JANFYT010000021">
    <property type="protein sequence ID" value="MCQ4814832.1"/>
    <property type="molecule type" value="Genomic_DNA"/>
</dbReference>
<reference evidence="1 2" key="1">
    <citation type="submission" date="2022-06" db="EMBL/GenBank/DDBJ databases">
        <title>Isolation of gut microbiota from human fecal samples.</title>
        <authorList>
            <person name="Pamer E.G."/>
            <person name="Barat B."/>
            <person name="Waligurski E."/>
            <person name="Medina S."/>
            <person name="Paddock L."/>
            <person name="Mostad J."/>
        </authorList>
    </citation>
    <scope>NUCLEOTIDE SEQUENCE [LARGE SCALE GENOMIC DNA]</scope>
    <source>
        <strain evidence="1 2">DFI.9.90</strain>
    </source>
</reference>
<accession>A0AAW5K4L9</accession>